<dbReference type="AlphaFoldDB" id="A0AA88YHH9"/>
<keyword evidence="1" id="KW-1133">Transmembrane helix</keyword>
<dbReference type="EMBL" id="VSWD01000003">
    <property type="protein sequence ID" value="KAK3105655.1"/>
    <property type="molecule type" value="Genomic_DNA"/>
</dbReference>
<keyword evidence="3" id="KW-1185">Reference proteome</keyword>
<evidence type="ECO:0000256" key="1">
    <source>
        <dbReference type="SAM" id="Phobius"/>
    </source>
</evidence>
<evidence type="ECO:0000313" key="2">
    <source>
        <dbReference type="EMBL" id="KAK3105655.1"/>
    </source>
</evidence>
<proteinExistence type="predicted"/>
<name>A0AA88YHH9_PINIB</name>
<evidence type="ECO:0000313" key="3">
    <source>
        <dbReference type="Proteomes" id="UP001186944"/>
    </source>
</evidence>
<keyword evidence="1" id="KW-0812">Transmembrane</keyword>
<reference evidence="2" key="1">
    <citation type="submission" date="2019-08" db="EMBL/GenBank/DDBJ databases">
        <title>The improved chromosome-level genome for the pearl oyster Pinctada fucata martensii using PacBio sequencing and Hi-C.</title>
        <authorList>
            <person name="Zheng Z."/>
        </authorList>
    </citation>
    <scope>NUCLEOTIDE SEQUENCE</scope>
    <source>
        <strain evidence="2">ZZ-2019</strain>
        <tissue evidence="2">Adductor muscle</tissue>
    </source>
</reference>
<organism evidence="2 3">
    <name type="scientific">Pinctada imbricata</name>
    <name type="common">Atlantic pearl-oyster</name>
    <name type="synonym">Pinctada martensii</name>
    <dbReference type="NCBI Taxonomy" id="66713"/>
    <lineage>
        <taxon>Eukaryota</taxon>
        <taxon>Metazoa</taxon>
        <taxon>Spiralia</taxon>
        <taxon>Lophotrochozoa</taxon>
        <taxon>Mollusca</taxon>
        <taxon>Bivalvia</taxon>
        <taxon>Autobranchia</taxon>
        <taxon>Pteriomorphia</taxon>
        <taxon>Pterioida</taxon>
        <taxon>Pterioidea</taxon>
        <taxon>Pteriidae</taxon>
        <taxon>Pinctada</taxon>
    </lineage>
</organism>
<accession>A0AA88YHH9</accession>
<feature type="transmembrane region" description="Helical" evidence="1">
    <location>
        <begin position="111"/>
        <end position="138"/>
    </location>
</feature>
<comment type="caution">
    <text evidence="2">The sequence shown here is derived from an EMBL/GenBank/DDBJ whole genome shotgun (WGS) entry which is preliminary data.</text>
</comment>
<sequence length="203" mass="23478">MYWLCHLFGIFLSNVFHYKSKEGISTNTRLRHPQQNHKHPVRIQRADTHRKRHKGTRNFNAQHRNIKQKELHTNQRDQWVTGADLGRPSATKIAEAEVNSSSERAFFNSETLVICGIVVLALFVVITFAVICGCLFLHHMNTILKRDRASNLEVKQTLEELKMMLSGAYMQLDFTRSNQVKSSRSEYTDLTSNSVEIEYETPT</sequence>
<keyword evidence="1" id="KW-0472">Membrane</keyword>
<gene>
    <name evidence="2" type="ORF">FSP39_002741</name>
</gene>
<dbReference type="Proteomes" id="UP001186944">
    <property type="component" value="Unassembled WGS sequence"/>
</dbReference>
<protein>
    <submittedName>
        <fullName evidence="2">Uncharacterized protein</fullName>
    </submittedName>
</protein>